<keyword evidence="4" id="KW-1185">Reference proteome</keyword>
<comment type="similarity">
    <text evidence="1">Belongs to the glycosyltransferase 2 family. WaaE/KdtX subfamily.</text>
</comment>
<sequence length="284" mass="32772">MTAPPASDPMFSIVILTLNEEQNLPATLASIRDCDDIVVLDSGSTDRTHQIARAAGARVVVNRFENFGQQRNFAHTDIPFHHDWVFHLDADEQFTPELFAECVRLSSENPPALDGFFVAPRMIFRDRWIPRCTDFPAYQARFAHAKRFRFIQTGHGQREAPDMRLGKIQANYLHNLSAQSESELLDKHLRYARQEAAAFLARATDPAPLNRRIRSADPLIRRRALKELSHHFPARGFLRFLYQYIARRGFLDGAPGFAYCRIMAKYEHWVSQEIHRQRRARAST</sequence>
<accession>A0A290QAH1</accession>
<dbReference type="CDD" id="cd02511">
    <property type="entry name" value="Beta4Glucosyltransferase"/>
    <property type="match status" value="1"/>
</dbReference>
<evidence type="ECO:0000256" key="1">
    <source>
        <dbReference type="ARBA" id="ARBA00038494"/>
    </source>
</evidence>
<name>A0A290QAH1_9BACT</name>
<evidence type="ECO:0000313" key="4">
    <source>
        <dbReference type="Proteomes" id="UP000217265"/>
    </source>
</evidence>
<dbReference type="AlphaFoldDB" id="A0A290QAH1"/>
<keyword evidence="3" id="KW-0808">Transferase</keyword>
<dbReference type="GO" id="GO:0016740">
    <property type="term" value="F:transferase activity"/>
    <property type="evidence" value="ECO:0007669"/>
    <property type="project" value="UniProtKB-KW"/>
</dbReference>
<dbReference type="Pfam" id="PF00535">
    <property type="entry name" value="Glycos_transf_2"/>
    <property type="match status" value="1"/>
</dbReference>
<dbReference type="RefSeq" id="WP_096057324.1">
    <property type="nucleotide sequence ID" value="NZ_CP023344.1"/>
</dbReference>
<dbReference type="Gene3D" id="3.90.550.10">
    <property type="entry name" value="Spore Coat Polysaccharide Biosynthesis Protein SpsA, Chain A"/>
    <property type="match status" value="1"/>
</dbReference>
<protein>
    <submittedName>
        <fullName evidence="3">Glycosyltransferase</fullName>
    </submittedName>
</protein>
<dbReference type="KEGG" id="vbh:CMV30_18040"/>
<reference evidence="3 4" key="1">
    <citation type="submission" date="2017-09" db="EMBL/GenBank/DDBJ databases">
        <title>Complete genome sequence of Verrucomicrobial strain HZ-65, isolated from freshwater.</title>
        <authorList>
            <person name="Choi A."/>
        </authorList>
    </citation>
    <scope>NUCLEOTIDE SEQUENCE [LARGE SCALE GENOMIC DNA]</scope>
    <source>
        <strain evidence="3 4">HZ-65</strain>
    </source>
</reference>
<dbReference type="EMBL" id="CP023344">
    <property type="protein sequence ID" value="ATC65695.1"/>
    <property type="molecule type" value="Genomic_DNA"/>
</dbReference>
<dbReference type="OrthoDB" id="9815923at2"/>
<proteinExistence type="inferred from homology"/>
<evidence type="ECO:0000313" key="3">
    <source>
        <dbReference type="EMBL" id="ATC65695.1"/>
    </source>
</evidence>
<dbReference type="PANTHER" id="PTHR43630">
    <property type="entry name" value="POLY-BETA-1,6-N-ACETYL-D-GLUCOSAMINE SYNTHASE"/>
    <property type="match status" value="1"/>
</dbReference>
<dbReference type="Proteomes" id="UP000217265">
    <property type="component" value="Chromosome"/>
</dbReference>
<evidence type="ECO:0000259" key="2">
    <source>
        <dbReference type="Pfam" id="PF00535"/>
    </source>
</evidence>
<dbReference type="SUPFAM" id="SSF53448">
    <property type="entry name" value="Nucleotide-diphospho-sugar transferases"/>
    <property type="match status" value="1"/>
</dbReference>
<dbReference type="InterPro" id="IPR001173">
    <property type="entry name" value="Glyco_trans_2-like"/>
</dbReference>
<organism evidence="3 4">
    <name type="scientific">Nibricoccus aquaticus</name>
    <dbReference type="NCBI Taxonomy" id="2576891"/>
    <lineage>
        <taxon>Bacteria</taxon>
        <taxon>Pseudomonadati</taxon>
        <taxon>Verrucomicrobiota</taxon>
        <taxon>Opitutia</taxon>
        <taxon>Opitutales</taxon>
        <taxon>Opitutaceae</taxon>
        <taxon>Nibricoccus</taxon>
    </lineage>
</organism>
<dbReference type="PANTHER" id="PTHR43630:SF2">
    <property type="entry name" value="GLYCOSYLTRANSFERASE"/>
    <property type="match status" value="1"/>
</dbReference>
<feature type="domain" description="Glycosyltransferase 2-like" evidence="2">
    <location>
        <begin position="12"/>
        <end position="138"/>
    </location>
</feature>
<gene>
    <name evidence="3" type="ORF">CMV30_18040</name>
</gene>
<dbReference type="InterPro" id="IPR029044">
    <property type="entry name" value="Nucleotide-diphossugar_trans"/>
</dbReference>